<dbReference type="Proteomes" id="UP000827092">
    <property type="component" value="Unassembled WGS sequence"/>
</dbReference>
<evidence type="ECO:0000256" key="1">
    <source>
        <dbReference type="SAM" id="SignalP"/>
    </source>
</evidence>
<keyword evidence="1" id="KW-0732">Signal</keyword>
<accession>A0AAV6V5M9</accession>
<sequence>MRTTLLSWTILLCSVHLCLSAIDVIRVCCFSKSPDDYPPNCYECSKQVYPNALLACVNATEMPKNISYKAAGCLEKNCQVQYPTQASFTLAAAKSSPWWNVLNAFSKLIMPLTEDAKQKRSVEDNYIDDEEGVNIVGEVFTFVDEKQIEFGEPEYS</sequence>
<keyword evidence="3" id="KW-1185">Reference proteome</keyword>
<dbReference type="AlphaFoldDB" id="A0AAV6V5M9"/>
<dbReference type="EMBL" id="JAFNEN010000146">
    <property type="protein sequence ID" value="KAG8192055.1"/>
    <property type="molecule type" value="Genomic_DNA"/>
</dbReference>
<name>A0AAV6V5M9_9ARAC</name>
<gene>
    <name evidence="2" type="ORF">JTE90_025320</name>
</gene>
<evidence type="ECO:0000313" key="3">
    <source>
        <dbReference type="Proteomes" id="UP000827092"/>
    </source>
</evidence>
<organism evidence="2 3">
    <name type="scientific">Oedothorax gibbosus</name>
    <dbReference type="NCBI Taxonomy" id="931172"/>
    <lineage>
        <taxon>Eukaryota</taxon>
        <taxon>Metazoa</taxon>
        <taxon>Ecdysozoa</taxon>
        <taxon>Arthropoda</taxon>
        <taxon>Chelicerata</taxon>
        <taxon>Arachnida</taxon>
        <taxon>Araneae</taxon>
        <taxon>Araneomorphae</taxon>
        <taxon>Entelegynae</taxon>
        <taxon>Araneoidea</taxon>
        <taxon>Linyphiidae</taxon>
        <taxon>Erigoninae</taxon>
        <taxon>Oedothorax</taxon>
    </lineage>
</organism>
<proteinExistence type="predicted"/>
<feature type="chain" id="PRO_5043361269" evidence="1">
    <location>
        <begin position="21"/>
        <end position="156"/>
    </location>
</feature>
<reference evidence="2 3" key="1">
    <citation type="journal article" date="2022" name="Nat. Ecol. Evol.">
        <title>A masculinizing supergene underlies an exaggerated male reproductive morph in a spider.</title>
        <authorList>
            <person name="Hendrickx F."/>
            <person name="De Corte Z."/>
            <person name="Sonet G."/>
            <person name="Van Belleghem S.M."/>
            <person name="Kostlbacher S."/>
            <person name="Vangestel C."/>
        </authorList>
    </citation>
    <scope>NUCLEOTIDE SEQUENCE [LARGE SCALE GENOMIC DNA]</scope>
    <source>
        <strain evidence="2">W744_W776</strain>
    </source>
</reference>
<feature type="signal peptide" evidence="1">
    <location>
        <begin position="1"/>
        <end position="20"/>
    </location>
</feature>
<evidence type="ECO:0000313" key="2">
    <source>
        <dbReference type="EMBL" id="KAG8192055.1"/>
    </source>
</evidence>
<comment type="caution">
    <text evidence="2">The sequence shown here is derived from an EMBL/GenBank/DDBJ whole genome shotgun (WGS) entry which is preliminary data.</text>
</comment>
<protein>
    <submittedName>
        <fullName evidence="2">Uncharacterized protein</fullName>
    </submittedName>
</protein>